<feature type="transmembrane region" description="Helical" evidence="1">
    <location>
        <begin position="128"/>
        <end position="147"/>
    </location>
</feature>
<comment type="caution">
    <text evidence="2">The sequence shown here is derived from an EMBL/GenBank/DDBJ whole genome shotgun (WGS) entry which is preliminary data.</text>
</comment>
<gene>
    <name evidence="2" type="ORF">GCM10009544_32300</name>
</gene>
<dbReference type="RefSeq" id="WP_344090924.1">
    <property type="nucleotide sequence ID" value="NZ_BAAAHB010000032.1"/>
</dbReference>
<feature type="transmembrane region" description="Helical" evidence="1">
    <location>
        <begin position="159"/>
        <end position="178"/>
    </location>
</feature>
<evidence type="ECO:0000313" key="2">
    <source>
        <dbReference type="EMBL" id="GAA0467608.1"/>
    </source>
</evidence>
<feature type="transmembrane region" description="Helical" evidence="1">
    <location>
        <begin position="82"/>
        <end position="108"/>
    </location>
</feature>
<proteinExistence type="predicted"/>
<keyword evidence="1" id="KW-0812">Transmembrane</keyword>
<protein>
    <recommendedName>
        <fullName evidence="4">ABC transporter</fullName>
    </recommendedName>
</protein>
<feature type="transmembrane region" description="Helical" evidence="1">
    <location>
        <begin position="42"/>
        <end position="62"/>
    </location>
</feature>
<feature type="transmembrane region" description="Helical" evidence="1">
    <location>
        <begin position="18"/>
        <end position="36"/>
    </location>
</feature>
<name>A0ABN1A4W8_9ACTN</name>
<keyword evidence="1" id="KW-1133">Transmembrane helix</keyword>
<organism evidence="2 3">
    <name type="scientific">Streptomyces stramineus</name>
    <dbReference type="NCBI Taxonomy" id="173861"/>
    <lineage>
        <taxon>Bacteria</taxon>
        <taxon>Bacillati</taxon>
        <taxon>Actinomycetota</taxon>
        <taxon>Actinomycetes</taxon>
        <taxon>Kitasatosporales</taxon>
        <taxon>Streptomycetaceae</taxon>
        <taxon>Streptomyces</taxon>
    </lineage>
</organism>
<sequence>MTALLRYQAALLLRSHRWLPPLILYGVLLVVGVRVNEPVLDSFGYAAAALLPVAAWLVRVCVTNEPPAARDCAAAAAGPWRVHLAAVLTALGASALLAALGTAVIAAISDPRTADHQSHVPLGPATAAGVVAALVCALLGTAVGALCNRPLLRSTAWAVPATVLAVFPLLFAGASPAHAAVTGLVTASRTGAVPGSPLPLAAAAVLTAGSVAVACAVSNRRG</sequence>
<dbReference type="Proteomes" id="UP001499895">
    <property type="component" value="Unassembled WGS sequence"/>
</dbReference>
<reference evidence="2 3" key="1">
    <citation type="journal article" date="2019" name="Int. J. Syst. Evol. Microbiol.">
        <title>The Global Catalogue of Microorganisms (GCM) 10K type strain sequencing project: providing services to taxonomists for standard genome sequencing and annotation.</title>
        <authorList>
            <consortium name="The Broad Institute Genomics Platform"/>
            <consortium name="The Broad Institute Genome Sequencing Center for Infectious Disease"/>
            <person name="Wu L."/>
            <person name="Ma J."/>
        </authorList>
    </citation>
    <scope>NUCLEOTIDE SEQUENCE [LARGE SCALE GENOMIC DNA]</scope>
    <source>
        <strain evidence="2 3">JCM 10649</strain>
    </source>
</reference>
<dbReference type="EMBL" id="BAAAHB010000032">
    <property type="protein sequence ID" value="GAA0467608.1"/>
    <property type="molecule type" value="Genomic_DNA"/>
</dbReference>
<accession>A0ABN1A4W8</accession>
<feature type="transmembrane region" description="Helical" evidence="1">
    <location>
        <begin position="198"/>
        <end position="217"/>
    </location>
</feature>
<evidence type="ECO:0000256" key="1">
    <source>
        <dbReference type="SAM" id="Phobius"/>
    </source>
</evidence>
<keyword evidence="1" id="KW-0472">Membrane</keyword>
<evidence type="ECO:0000313" key="3">
    <source>
        <dbReference type="Proteomes" id="UP001499895"/>
    </source>
</evidence>
<keyword evidence="3" id="KW-1185">Reference proteome</keyword>
<evidence type="ECO:0008006" key="4">
    <source>
        <dbReference type="Google" id="ProtNLM"/>
    </source>
</evidence>